<keyword evidence="2" id="KW-0479">Metal-binding</keyword>
<dbReference type="CDD" id="cd03530">
    <property type="entry name" value="Rieske_NirD_small_Bacillus"/>
    <property type="match status" value="1"/>
</dbReference>
<dbReference type="EC" id="1.7.1.4" evidence="8"/>
<organism evidence="8 9">
    <name type="scientific">Granulibacter bethesdensis</name>
    <dbReference type="NCBI Taxonomy" id="364410"/>
    <lineage>
        <taxon>Bacteria</taxon>
        <taxon>Pseudomonadati</taxon>
        <taxon>Pseudomonadota</taxon>
        <taxon>Alphaproteobacteria</taxon>
        <taxon>Acetobacterales</taxon>
        <taxon>Acetobacteraceae</taxon>
        <taxon>Granulibacter</taxon>
    </lineage>
</organism>
<dbReference type="PANTHER" id="PTHR21496">
    <property type="entry name" value="FERREDOXIN-RELATED"/>
    <property type="match status" value="1"/>
</dbReference>
<evidence type="ECO:0000256" key="6">
    <source>
        <dbReference type="ARBA" id="ARBA00023063"/>
    </source>
</evidence>
<dbReference type="GO" id="GO:0008942">
    <property type="term" value="F:nitrite reductase [NAD(P)H] activity"/>
    <property type="evidence" value="ECO:0007669"/>
    <property type="project" value="UniProtKB-EC"/>
</dbReference>
<dbReference type="InterPro" id="IPR036922">
    <property type="entry name" value="Rieske_2Fe-2S_sf"/>
</dbReference>
<accession>A0AAC9KEW1</accession>
<dbReference type="EMBL" id="CP018191">
    <property type="protein sequence ID" value="APH55028.1"/>
    <property type="molecule type" value="Genomic_DNA"/>
</dbReference>
<dbReference type="InterPro" id="IPR017941">
    <property type="entry name" value="Rieske_2Fe-2S"/>
</dbReference>
<reference evidence="9" key="1">
    <citation type="submission" date="2016-11" db="EMBL/GenBank/DDBJ databases">
        <title>Comparative genomic and phenotypic analysis of Granulibacter bethesdensis clinical isolates from patients with chronic granulomatous disease.</title>
        <authorList>
            <person name="Zarember K.A."/>
            <person name="Porcella S.F."/>
            <person name="Chu J."/>
            <person name="Ding L."/>
            <person name="Dahlstrom E."/>
            <person name="Barbian K."/>
            <person name="Martens C."/>
            <person name="Sykora L."/>
            <person name="Kramer S."/>
            <person name="Pettinato A.M."/>
            <person name="Hong H."/>
            <person name="Wald G."/>
            <person name="Berg L.J."/>
            <person name="Rogge L.S."/>
            <person name="Greenberg D.E."/>
            <person name="Falcone E.L."/>
            <person name="Neves J.F."/>
            <person name="Simoes M.J."/>
            <person name="Casal M."/>
            <person name="Rodriguez-Lopez F.C."/>
            <person name="Zelazny A."/>
            <person name="Gallin J.I."/>
            <person name="Holland S.M."/>
        </authorList>
    </citation>
    <scope>NUCLEOTIDE SEQUENCE [LARGE SCALE GENOMIC DNA]</scope>
    <source>
        <strain evidence="9">NIH9.1</strain>
    </source>
</reference>
<evidence type="ECO:0000256" key="4">
    <source>
        <dbReference type="ARBA" id="ARBA00023004"/>
    </source>
</evidence>
<dbReference type="GO" id="GO:0042128">
    <property type="term" value="P:nitrate assimilation"/>
    <property type="evidence" value="ECO:0007669"/>
    <property type="project" value="UniProtKB-KW"/>
</dbReference>
<proteinExistence type="predicted"/>
<dbReference type="SUPFAM" id="SSF50022">
    <property type="entry name" value="ISP domain"/>
    <property type="match status" value="1"/>
</dbReference>
<dbReference type="InterPro" id="IPR012748">
    <property type="entry name" value="Rieske-like_NirD"/>
</dbReference>
<evidence type="ECO:0000256" key="5">
    <source>
        <dbReference type="ARBA" id="ARBA00023014"/>
    </source>
</evidence>
<dbReference type="Gene3D" id="2.102.10.10">
    <property type="entry name" value="Rieske [2Fe-2S] iron-sulphur domain"/>
    <property type="match status" value="1"/>
</dbReference>
<dbReference type="NCBIfam" id="TIGR02378">
    <property type="entry name" value="nirD_assim_sml"/>
    <property type="match status" value="1"/>
</dbReference>
<evidence type="ECO:0000313" key="9">
    <source>
        <dbReference type="Proteomes" id="UP000182373"/>
    </source>
</evidence>
<gene>
    <name evidence="8" type="ORF">GbCGDNIH9_1726</name>
</gene>
<evidence type="ECO:0000259" key="7">
    <source>
        <dbReference type="PROSITE" id="PS51296"/>
    </source>
</evidence>
<keyword evidence="3 8" id="KW-0560">Oxidoreductase</keyword>
<dbReference type="RefSeq" id="WP_072572913.1">
    <property type="nucleotide sequence ID" value="NZ_CP018191.1"/>
</dbReference>
<feature type="domain" description="Rieske" evidence="7">
    <location>
        <begin position="6"/>
        <end position="102"/>
    </location>
</feature>
<keyword evidence="1" id="KW-0001">2Fe-2S</keyword>
<dbReference type="GO" id="GO:0051537">
    <property type="term" value="F:2 iron, 2 sulfur cluster binding"/>
    <property type="evidence" value="ECO:0007669"/>
    <property type="project" value="UniProtKB-KW"/>
</dbReference>
<dbReference type="Proteomes" id="UP000182373">
    <property type="component" value="Chromosome"/>
</dbReference>
<sequence>MTSPEWIEIGGIEDIPLRGARCVQTPVGKIAIVRTMDNRVFAIGDTCPHRNGPLSEGIVHDHSITCPLHNWVFSLETGQAQGADEGSVPVYKLREQEGRLFLSADALSMQASKAA</sequence>
<keyword evidence="5" id="KW-0411">Iron-sulfur</keyword>
<dbReference type="GO" id="GO:0046872">
    <property type="term" value="F:metal ion binding"/>
    <property type="evidence" value="ECO:0007669"/>
    <property type="project" value="UniProtKB-KW"/>
</dbReference>
<protein>
    <submittedName>
        <fullName evidence="8">Nitrite reductase [NAD(P)H] small subunit</fullName>
        <ecNumber evidence="8">1.7.1.4</ecNumber>
    </submittedName>
</protein>
<dbReference type="Pfam" id="PF13806">
    <property type="entry name" value="Rieske_2"/>
    <property type="match status" value="1"/>
</dbReference>
<keyword evidence="6" id="KW-0534">Nitrate assimilation</keyword>
<keyword evidence="4" id="KW-0408">Iron</keyword>
<dbReference type="AlphaFoldDB" id="A0AAC9KEW1"/>
<evidence type="ECO:0000313" key="8">
    <source>
        <dbReference type="EMBL" id="APH55028.1"/>
    </source>
</evidence>
<dbReference type="PANTHER" id="PTHR21496:SF23">
    <property type="entry name" value="3-PHENYLPROPIONATE_CINNAMIC ACID DIOXYGENASE FERREDOXIN SUBUNIT"/>
    <property type="match status" value="1"/>
</dbReference>
<evidence type="ECO:0000256" key="2">
    <source>
        <dbReference type="ARBA" id="ARBA00022723"/>
    </source>
</evidence>
<dbReference type="PROSITE" id="PS51296">
    <property type="entry name" value="RIESKE"/>
    <property type="match status" value="1"/>
</dbReference>
<evidence type="ECO:0000256" key="3">
    <source>
        <dbReference type="ARBA" id="ARBA00023002"/>
    </source>
</evidence>
<name>A0AAC9KEW1_9PROT</name>
<evidence type="ECO:0000256" key="1">
    <source>
        <dbReference type="ARBA" id="ARBA00022714"/>
    </source>
</evidence>